<dbReference type="Proteomes" id="UP000030689">
    <property type="component" value="Unassembled WGS sequence"/>
</dbReference>
<gene>
    <name evidence="2" type="ORF">EUTSA_v10009246mg</name>
</gene>
<accession>V4L382</accession>
<proteinExistence type="predicted"/>
<dbReference type="EMBL" id="KI517683">
    <property type="protein sequence ID" value="ESQ34203.1"/>
    <property type="molecule type" value="Genomic_DNA"/>
</dbReference>
<dbReference type="AlphaFoldDB" id="V4L382"/>
<reference evidence="2 3" key="1">
    <citation type="journal article" date="2013" name="Front. Plant Sci.">
        <title>The Reference Genome of the Halophytic Plant Eutrema salsugineum.</title>
        <authorList>
            <person name="Yang R."/>
            <person name="Jarvis D.E."/>
            <person name="Chen H."/>
            <person name="Beilstein M.A."/>
            <person name="Grimwood J."/>
            <person name="Jenkins J."/>
            <person name="Shu S."/>
            <person name="Prochnik S."/>
            <person name="Xin M."/>
            <person name="Ma C."/>
            <person name="Schmutz J."/>
            <person name="Wing R.A."/>
            <person name="Mitchell-Olds T."/>
            <person name="Schumaker K.S."/>
            <person name="Wang X."/>
        </authorList>
    </citation>
    <scope>NUCLEOTIDE SEQUENCE [LARGE SCALE GENOMIC DNA]</scope>
</reference>
<protein>
    <recommendedName>
        <fullName evidence="4">Thionin-like protein</fullName>
    </recommendedName>
</protein>
<keyword evidence="3" id="KW-1185">Reference proteome</keyword>
<evidence type="ECO:0000256" key="1">
    <source>
        <dbReference type="SAM" id="SignalP"/>
    </source>
</evidence>
<dbReference type="PANTHER" id="PTHR37183">
    <property type="entry name" value="PLANT THIONIN FAMILY PROTEIN"/>
    <property type="match status" value="1"/>
</dbReference>
<name>V4L382_EUTSA</name>
<dbReference type="PANTHER" id="PTHR37183:SF1">
    <property type="entry name" value="PLANT THIONIN FAMILY PROTEIN"/>
    <property type="match status" value="1"/>
</dbReference>
<dbReference type="Gramene" id="ESQ34203">
    <property type="protein sequence ID" value="ESQ34203"/>
    <property type="gene ID" value="EUTSA_v10009246mg"/>
</dbReference>
<evidence type="ECO:0000313" key="2">
    <source>
        <dbReference type="EMBL" id="ESQ34203.1"/>
    </source>
</evidence>
<evidence type="ECO:0008006" key="4">
    <source>
        <dbReference type="Google" id="ProtNLM"/>
    </source>
</evidence>
<evidence type="ECO:0000313" key="3">
    <source>
        <dbReference type="Proteomes" id="UP000030689"/>
    </source>
</evidence>
<dbReference type="STRING" id="72664.V4L382"/>
<keyword evidence="1" id="KW-0732">Signal</keyword>
<organism evidence="2 3">
    <name type="scientific">Eutrema salsugineum</name>
    <name type="common">Saltwater cress</name>
    <name type="synonym">Sisymbrium salsugineum</name>
    <dbReference type="NCBI Taxonomy" id="72664"/>
    <lineage>
        <taxon>Eukaryota</taxon>
        <taxon>Viridiplantae</taxon>
        <taxon>Streptophyta</taxon>
        <taxon>Embryophyta</taxon>
        <taxon>Tracheophyta</taxon>
        <taxon>Spermatophyta</taxon>
        <taxon>Magnoliopsida</taxon>
        <taxon>eudicotyledons</taxon>
        <taxon>Gunneridae</taxon>
        <taxon>Pentapetalae</taxon>
        <taxon>rosids</taxon>
        <taxon>malvids</taxon>
        <taxon>Brassicales</taxon>
        <taxon>Brassicaceae</taxon>
        <taxon>Eutremeae</taxon>
        <taxon>Eutrema</taxon>
    </lineage>
</organism>
<feature type="signal peptide" evidence="1">
    <location>
        <begin position="1"/>
        <end position="21"/>
    </location>
</feature>
<sequence length="76" mass="8063">MMKTQVTILAALLILVALTSNLDMVAEAQGQLGPGDCFDGCITGCVQRDTKKMIKCERRCAKKCGRGGKRASETGA</sequence>
<dbReference type="OMA" id="CATGCVQ"/>
<feature type="chain" id="PRO_5004720331" description="Thionin-like protein" evidence="1">
    <location>
        <begin position="22"/>
        <end position="76"/>
    </location>
</feature>